<feature type="transmembrane region" description="Helical" evidence="6">
    <location>
        <begin position="15"/>
        <end position="35"/>
    </location>
</feature>
<feature type="transmembrane region" description="Helical" evidence="6">
    <location>
        <begin position="78"/>
        <end position="97"/>
    </location>
</feature>
<comment type="subcellular location">
    <subcellularLocation>
        <location evidence="1">Membrane</location>
        <topology evidence="1">Multi-pass membrane protein</topology>
    </subcellularLocation>
</comment>
<dbReference type="KEGG" id="vde:111246539"/>
<keyword evidence="3 6" id="KW-0812">Transmembrane</keyword>
<evidence type="ECO:0000313" key="7">
    <source>
        <dbReference type="EnsemblMetazoa" id="XP_022652034"/>
    </source>
</evidence>
<organism evidence="7 8">
    <name type="scientific">Varroa destructor</name>
    <name type="common">Honeybee mite</name>
    <dbReference type="NCBI Taxonomy" id="109461"/>
    <lineage>
        <taxon>Eukaryota</taxon>
        <taxon>Metazoa</taxon>
        <taxon>Ecdysozoa</taxon>
        <taxon>Arthropoda</taxon>
        <taxon>Chelicerata</taxon>
        <taxon>Arachnida</taxon>
        <taxon>Acari</taxon>
        <taxon>Parasitiformes</taxon>
        <taxon>Mesostigmata</taxon>
        <taxon>Gamasina</taxon>
        <taxon>Dermanyssoidea</taxon>
        <taxon>Varroidae</taxon>
        <taxon>Varroa</taxon>
    </lineage>
</organism>
<dbReference type="Pfam" id="PF03006">
    <property type="entry name" value="HlyIII"/>
    <property type="match status" value="1"/>
</dbReference>
<feature type="transmembrane region" description="Helical" evidence="6">
    <location>
        <begin position="109"/>
        <end position="127"/>
    </location>
</feature>
<dbReference type="InParanoid" id="A0A7M7JH20"/>
<evidence type="ECO:0000256" key="4">
    <source>
        <dbReference type="ARBA" id="ARBA00022989"/>
    </source>
</evidence>
<dbReference type="OrthoDB" id="529367at2759"/>
<evidence type="ECO:0000256" key="3">
    <source>
        <dbReference type="ARBA" id="ARBA00022692"/>
    </source>
</evidence>
<evidence type="ECO:0000256" key="6">
    <source>
        <dbReference type="SAM" id="Phobius"/>
    </source>
</evidence>
<dbReference type="AlphaFoldDB" id="A0A7M7JH20"/>
<dbReference type="GO" id="GO:0016020">
    <property type="term" value="C:membrane"/>
    <property type="evidence" value="ECO:0007669"/>
    <property type="project" value="UniProtKB-SubCell"/>
</dbReference>
<dbReference type="EnsemblMetazoa" id="XM_022796299">
    <property type="protein sequence ID" value="XP_022652034"/>
    <property type="gene ID" value="LOC111246539"/>
</dbReference>
<evidence type="ECO:0000256" key="2">
    <source>
        <dbReference type="ARBA" id="ARBA00007018"/>
    </source>
</evidence>
<keyword evidence="4 6" id="KW-1133">Transmembrane helix</keyword>
<dbReference type="RefSeq" id="XP_022652034.1">
    <property type="nucleotide sequence ID" value="XM_022796299.1"/>
</dbReference>
<sequence length="157" mass="18100">MTSITVPAPRRGDSFWDFVSIVTSVYVYGVDFLFIQFRQEQFWIAFYALVMSIIAIISISMMFSDKIAHACYDESRSIWIGGFVRFSCVPIVHYVILQGNLASLVVKHTLPLRVIAIALFVASYIIYEIKVPERYIEVLKIVHRPLSDSLRLLIFKK</sequence>
<protein>
    <submittedName>
        <fullName evidence="7">Uncharacterized protein</fullName>
    </submittedName>
</protein>
<name>A0A7M7JH20_VARDE</name>
<evidence type="ECO:0000313" key="8">
    <source>
        <dbReference type="Proteomes" id="UP000594260"/>
    </source>
</evidence>
<feature type="transmembrane region" description="Helical" evidence="6">
    <location>
        <begin position="42"/>
        <end position="63"/>
    </location>
</feature>
<dbReference type="Proteomes" id="UP000594260">
    <property type="component" value="Unplaced"/>
</dbReference>
<keyword evidence="5 6" id="KW-0472">Membrane</keyword>
<evidence type="ECO:0000256" key="5">
    <source>
        <dbReference type="ARBA" id="ARBA00023136"/>
    </source>
</evidence>
<reference evidence="7" key="1">
    <citation type="submission" date="2021-01" db="UniProtKB">
        <authorList>
            <consortium name="EnsemblMetazoa"/>
        </authorList>
    </citation>
    <scope>IDENTIFICATION</scope>
</reference>
<proteinExistence type="inferred from homology"/>
<evidence type="ECO:0000256" key="1">
    <source>
        <dbReference type="ARBA" id="ARBA00004141"/>
    </source>
</evidence>
<accession>A0A7M7JH20</accession>
<dbReference type="GeneID" id="111246539"/>
<comment type="similarity">
    <text evidence="2">Belongs to the ADIPOR family.</text>
</comment>
<dbReference type="InterPro" id="IPR004254">
    <property type="entry name" value="AdipoR/HlyIII-related"/>
</dbReference>
<keyword evidence="8" id="KW-1185">Reference proteome</keyword>